<keyword evidence="2" id="KW-1185">Reference proteome</keyword>
<dbReference type="EMBL" id="NISI01000010">
    <property type="protein sequence ID" value="OWR02288.1"/>
    <property type="molecule type" value="Genomic_DNA"/>
</dbReference>
<name>A0A254NA38_9BURK</name>
<dbReference type="OrthoDB" id="3296292at2"/>
<organism evidence="1 2">
    <name type="scientific">Roseateles puraquae</name>
    <dbReference type="NCBI Taxonomy" id="431059"/>
    <lineage>
        <taxon>Bacteria</taxon>
        <taxon>Pseudomonadati</taxon>
        <taxon>Pseudomonadota</taxon>
        <taxon>Betaproteobacteria</taxon>
        <taxon>Burkholderiales</taxon>
        <taxon>Sphaerotilaceae</taxon>
        <taxon>Roseateles</taxon>
    </lineage>
</organism>
<dbReference type="AlphaFoldDB" id="A0A254NA38"/>
<evidence type="ECO:0008006" key="3">
    <source>
        <dbReference type="Google" id="ProtNLM"/>
    </source>
</evidence>
<proteinExistence type="predicted"/>
<evidence type="ECO:0000313" key="1">
    <source>
        <dbReference type="EMBL" id="OWR02288.1"/>
    </source>
</evidence>
<reference evidence="1 2" key="1">
    <citation type="journal article" date="2007" name="Int. J. Syst. Evol. Microbiol.">
        <title>Description of Pelomonas aquatica sp. nov. and Pelomonas puraquae sp. nov., isolated from industrial and haemodialysis water.</title>
        <authorList>
            <person name="Gomila M."/>
            <person name="Bowien B."/>
            <person name="Falsen E."/>
            <person name="Moore E.R."/>
            <person name="Lalucat J."/>
        </authorList>
    </citation>
    <scope>NUCLEOTIDE SEQUENCE [LARGE SCALE GENOMIC DNA]</scope>
    <source>
        <strain evidence="1 2">CCUG 52769</strain>
    </source>
</reference>
<sequence>MDSYSTRCLFEWAPRTGQRKLHLYEERITLWRANSADDAIDMAEREAQAYAGDNSTYLGVCQSYRLVESLAVSGVEIFSLLRESDLEPQNYIDALFATGHERQTSDSPATTGLA</sequence>
<dbReference type="Proteomes" id="UP000197446">
    <property type="component" value="Unassembled WGS sequence"/>
</dbReference>
<accession>A0A254NA38</accession>
<evidence type="ECO:0000313" key="2">
    <source>
        <dbReference type="Proteomes" id="UP000197446"/>
    </source>
</evidence>
<comment type="caution">
    <text evidence="1">The sequence shown here is derived from an EMBL/GenBank/DDBJ whole genome shotgun (WGS) entry which is preliminary data.</text>
</comment>
<gene>
    <name evidence="1" type="ORF">CDO81_21390</name>
</gene>
<protein>
    <recommendedName>
        <fullName evidence="3">DUF4288 domain-containing protein</fullName>
    </recommendedName>
</protein>